<sequence length="339" mass="38469">MSLRFKVLPLRWLTNFSFFLGTFASPRPPKPSKTIRIPRVSSFSDDQNDNGKSQTTKNDKLILQVYYPTSYRPQTQFKKRKSPSLRPVVVNFHGSGFMLGSATDDARWARSVTEYVDAVVVSVEYRLAPENPFPAALNDGVDALLWIIHHSEELGVDPHKIALSGFSAGGSLAFAVPIKLGEEMQRRRNILEGGNRQQQNTLTSKEEPSLYVDPAYRIQFIAAWYPSVPVDYSLTRPQRRATNARQDKNLPAWFTDLVDTSFLLGVAEEDRKLPWLSPALAPAEMLRKYIPHNVEFRLCEWDELRAEAERFSERLASDEVGRKGIGMKVIEGTTHGWDK</sequence>
<feature type="domain" description="Alpha/beta hydrolase fold-3" evidence="4">
    <location>
        <begin position="89"/>
        <end position="337"/>
    </location>
</feature>
<dbReference type="PANTHER" id="PTHR48081">
    <property type="entry name" value="AB HYDROLASE SUPERFAMILY PROTEIN C4A8.06C"/>
    <property type="match status" value="1"/>
</dbReference>
<dbReference type="Proteomes" id="UP001163846">
    <property type="component" value="Unassembled WGS sequence"/>
</dbReference>
<evidence type="ECO:0000256" key="3">
    <source>
        <dbReference type="SAM" id="SignalP"/>
    </source>
</evidence>
<evidence type="ECO:0000313" key="5">
    <source>
        <dbReference type="EMBL" id="KAJ3837060.1"/>
    </source>
</evidence>
<organism evidence="5 6">
    <name type="scientific">Lentinula raphanica</name>
    <dbReference type="NCBI Taxonomy" id="153919"/>
    <lineage>
        <taxon>Eukaryota</taxon>
        <taxon>Fungi</taxon>
        <taxon>Dikarya</taxon>
        <taxon>Basidiomycota</taxon>
        <taxon>Agaricomycotina</taxon>
        <taxon>Agaricomycetes</taxon>
        <taxon>Agaricomycetidae</taxon>
        <taxon>Agaricales</taxon>
        <taxon>Marasmiineae</taxon>
        <taxon>Omphalotaceae</taxon>
        <taxon>Lentinula</taxon>
    </lineage>
</organism>
<name>A0AA38UD77_9AGAR</name>
<dbReference type="InterPro" id="IPR029058">
    <property type="entry name" value="AB_hydrolase_fold"/>
</dbReference>
<dbReference type="GO" id="GO:0016787">
    <property type="term" value="F:hydrolase activity"/>
    <property type="evidence" value="ECO:0007669"/>
    <property type="project" value="UniProtKB-KW"/>
</dbReference>
<gene>
    <name evidence="5" type="ORF">F5878DRAFT_564649</name>
</gene>
<dbReference type="AlphaFoldDB" id="A0AA38UD77"/>
<dbReference type="EMBL" id="MU806274">
    <property type="protein sequence ID" value="KAJ3837060.1"/>
    <property type="molecule type" value="Genomic_DNA"/>
</dbReference>
<evidence type="ECO:0000256" key="2">
    <source>
        <dbReference type="SAM" id="MobiDB-lite"/>
    </source>
</evidence>
<evidence type="ECO:0000313" key="6">
    <source>
        <dbReference type="Proteomes" id="UP001163846"/>
    </source>
</evidence>
<keyword evidence="3" id="KW-0732">Signal</keyword>
<reference evidence="5" key="1">
    <citation type="submission" date="2022-08" db="EMBL/GenBank/DDBJ databases">
        <authorList>
            <consortium name="DOE Joint Genome Institute"/>
            <person name="Min B."/>
            <person name="Riley R."/>
            <person name="Sierra-Patev S."/>
            <person name="Naranjo-Ortiz M."/>
            <person name="Looney B."/>
            <person name="Konkel Z."/>
            <person name="Slot J.C."/>
            <person name="Sakamoto Y."/>
            <person name="Steenwyk J.L."/>
            <person name="Rokas A."/>
            <person name="Carro J."/>
            <person name="Camarero S."/>
            <person name="Ferreira P."/>
            <person name="Molpeceres G."/>
            <person name="Ruiz-Duenas F.J."/>
            <person name="Serrano A."/>
            <person name="Henrissat B."/>
            <person name="Drula E."/>
            <person name="Hughes K.W."/>
            <person name="Mata J.L."/>
            <person name="Ishikawa N.K."/>
            <person name="Vargas-Isla R."/>
            <person name="Ushijima S."/>
            <person name="Smith C.A."/>
            <person name="Ahrendt S."/>
            <person name="Andreopoulos W."/>
            <person name="He G."/>
            <person name="Labutti K."/>
            <person name="Lipzen A."/>
            <person name="Ng V."/>
            <person name="Sandor L."/>
            <person name="Barry K."/>
            <person name="Martinez A.T."/>
            <person name="Xiao Y."/>
            <person name="Gibbons J.G."/>
            <person name="Terashima K."/>
            <person name="Hibbett D.S."/>
            <person name="Grigoriev I.V."/>
        </authorList>
    </citation>
    <scope>NUCLEOTIDE SEQUENCE</scope>
    <source>
        <strain evidence="5">TFB9207</strain>
    </source>
</reference>
<keyword evidence="6" id="KW-1185">Reference proteome</keyword>
<dbReference type="SUPFAM" id="SSF53474">
    <property type="entry name" value="alpha/beta-Hydrolases"/>
    <property type="match status" value="1"/>
</dbReference>
<accession>A0AA38UD77</accession>
<feature type="compositionally biased region" description="Polar residues" evidence="2">
    <location>
        <begin position="41"/>
        <end position="55"/>
    </location>
</feature>
<comment type="caution">
    <text evidence="5">The sequence shown here is derived from an EMBL/GenBank/DDBJ whole genome shotgun (WGS) entry which is preliminary data.</text>
</comment>
<dbReference type="Gene3D" id="3.40.50.1820">
    <property type="entry name" value="alpha/beta hydrolase"/>
    <property type="match status" value="1"/>
</dbReference>
<dbReference type="InterPro" id="IPR013094">
    <property type="entry name" value="AB_hydrolase_3"/>
</dbReference>
<keyword evidence="1 5" id="KW-0378">Hydrolase</keyword>
<feature type="non-terminal residue" evidence="5">
    <location>
        <position position="339"/>
    </location>
</feature>
<dbReference type="PANTHER" id="PTHR48081:SF8">
    <property type="entry name" value="ALPHA_BETA HYDROLASE FOLD-3 DOMAIN-CONTAINING PROTEIN-RELATED"/>
    <property type="match status" value="1"/>
</dbReference>
<feature type="region of interest" description="Disordered" evidence="2">
    <location>
        <begin position="28"/>
        <end position="55"/>
    </location>
</feature>
<feature type="chain" id="PRO_5041377397" evidence="3">
    <location>
        <begin position="25"/>
        <end position="339"/>
    </location>
</feature>
<dbReference type="Pfam" id="PF07859">
    <property type="entry name" value="Abhydrolase_3"/>
    <property type="match status" value="1"/>
</dbReference>
<feature type="signal peptide" evidence="3">
    <location>
        <begin position="1"/>
        <end position="24"/>
    </location>
</feature>
<dbReference type="InterPro" id="IPR050300">
    <property type="entry name" value="GDXG_lipolytic_enzyme"/>
</dbReference>
<evidence type="ECO:0000259" key="4">
    <source>
        <dbReference type="Pfam" id="PF07859"/>
    </source>
</evidence>
<evidence type="ECO:0000256" key="1">
    <source>
        <dbReference type="ARBA" id="ARBA00022801"/>
    </source>
</evidence>
<proteinExistence type="predicted"/>
<protein>
    <submittedName>
        <fullName evidence="5">Alpha/Beta hydrolase protein</fullName>
    </submittedName>
</protein>